<comment type="caution">
    <text evidence="2">The sequence shown here is derived from an EMBL/GenBank/DDBJ whole genome shotgun (WGS) entry which is preliminary data.</text>
</comment>
<dbReference type="EMBL" id="CAJNOB010000009">
    <property type="protein sequence ID" value="CAF0694616.1"/>
    <property type="molecule type" value="Genomic_DNA"/>
</dbReference>
<name>A0A8J2FS88_9BACT</name>
<sequence>MGSSKCFHSNILARLELAKRICLRNGGTKGALPARDPRWVEIPASLSASGHLEEISWERNEAFPPKGAELRTPILSNRLRYSLGFQNSESAHPPNAEAIMSKRKRIP</sequence>
<gene>
    <name evidence="2" type="ORF">MPNT_170011</name>
</gene>
<organism evidence="2 3">
    <name type="scientific">Candidatus Methylacidithermus pantelleriae</name>
    <dbReference type="NCBI Taxonomy" id="2744239"/>
    <lineage>
        <taxon>Bacteria</taxon>
        <taxon>Pseudomonadati</taxon>
        <taxon>Verrucomicrobiota</taxon>
        <taxon>Methylacidiphilae</taxon>
        <taxon>Methylacidiphilales</taxon>
        <taxon>Methylacidiphilaceae</taxon>
        <taxon>Candidatus Methylacidithermus</taxon>
    </lineage>
</organism>
<reference evidence="2" key="1">
    <citation type="submission" date="2021-02" db="EMBL/GenBank/DDBJ databases">
        <authorList>
            <person name="Cremers G."/>
            <person name="Picone N."/>
        </authorList>
    </citation>
    <scope>NUCLEOTIDE SEQUENCE</scope>
    <source>
        <strain evidence="2">PQ17</strain>
    </source>
</reference>
<dbReference type="AlphaFoldDB" id="A0A8J2FS88"/>
<evidence type="ECO:0000313" key="3">
    <source>
        <dbReference type="Proteomes" id="UP000663859"/>
    </source>
</evidence>
<accession>A0A8J2FS88</accession>
<protein>
    <submittedName>
        <fullName evidence="2">Uncharacterized protein</fullName>
    </submittedName>
</protein>
<feature type="region of interest" description="Disordered" evidence="1">
    <location>
        <begin position="86"/>
        <end position="107"/>
    </location>
</feature>
<evidence type="ECO:0000313" key="2">
    <source>
        <dbReference type="EMBL" id="CAF0694616.1"/>
    </source>
</evidence>
<dbReference type="Proteomes" id="UP000663859">
    <property type="component" value="Unassembled WGS sequence"/>
</dbReference>
<evidence type="ECO:0000256" key="1">
    <source>
        <dbReference type="SAM" id="MobiDB-lite"/>
    </source>
</evidence>
<keyword evidence="3" id="KW-1185">Reference proteome</keyword>
<proteinExistence type="predicted"/>